<dbReference type="RefSeq" id="WP_064293334.1">
    <property type="nucleotide sequence ID" value="NZ_JASOKO010000005.1"/>
</dbReference>
<evidence type="ECO:0000313" key="1">
    <source>
        <dbReference type="EMBL" id="RAV79903.1"/>
    </source>
</evidence>
<name>A0A178HEA5_9LACT</name>
<dbReference type="AlphaFoldDB" id="A0A178HEA5"/>
<reference evidence="1 2" key="1">
    <citation type="submission" date="2018-04" db="EMBL/GenBank/DDBJ databases">
        <title>Aerococcus urinae genomes.</title>
        <authorList>
            <person name="Hilt E."/>
            <person name="Gilbert N.M."/>
            <person name="Thomas-White K."/>
            <person name="Putonti C."/>
            <person name="Lewis A.L."/>
            <person name="Visck K.L."/>
            <person name="Wolfe A.J."/>
        </authorList>
    </citation>
    <scope>NUCLEOTIDE SEQUENCE [LARGE SCALE GENOMIC DNA]</scope>
    <source>
        <strain evidence="1 2">UMB7480</strain>
    </source>
</reference>
<evidence type="ECO:0000313" key="2">
    <source>
        <dbReference type="Proteomes" id="UP000251923"/>
    </source>
</evidence>
<dbReference type="GeneID" id="86971551"/>
<accession>A0A178HEA5</accession>
<organism evidence="1 2">
    <name type="scientific">Aerococcus urinae</name>
    <dbReference type="NCBI Taxonomy" id="1376"/>
    <lineage>
        <taxon>Bacteria</taxon>
        <taxon>Bacillati</taxon>
        <taxon>Bacillota</taxon>
        <taxon>Bacilli</taxon>
        <taxon>Lactobacillales</taxon>
        <taxon>Aerococcaceae</taxon>
        <taxon>Aerococcus</taxon>
    </lineage>
</organism>
<proteinExistence type="predicted"/>
<comment type="caution">
    <text evidence="1">The sequence shown here is derived from an EMBL/GenBank/DDBJ whole genome shotgun (WGS) entry which is preliminary data.</text>
</comment>
<dbReference type="EMBL" id="QMHM01000006">
    <property type="protein sequence ID" value="RAV79903.1"/>
    <property type="molecule type" value="Genomic_DNA"/>
</dbReference>
<dbReference type="Proteomes" id="UP000251923">
    <property type="component" value="Unassembled WGS sequence"/>
</dbReference>
<protein>
    <submittedName>
        <fullName evidence="1">Uncharacterized protein</fullName>
    </submittedName>
</protein>
<gene>
    <name evidence="1" type="ORF">DBT54_04280</name>
</gene>
<sequence>MKLIQEQVKRLLDRNALVLAGFALLGIIMSSTVDASAHSEVGLLVTLMKQEELLILFIVIVTELAKSSVIQDKQSKRMEFLLANGVRPRQLIGQYTSSLYLTTLVLLLPALMVYVISAFFQQEKGLLAWLGVTLFIVGLLDTLLVVYYILYTVNLNKLNGIQMKAILFSILLMMISFALYQYYPMIECYLGIKLVILTLAILIISRLTTTERIVRSYY</sequence>